<sequence>CLYSCYVLFHVLLWLRSTTVIAKSSLREPFSITYMKRQRACLPWHPNQLLMDRVFEKYENYISISFRFSGLYTGRLNPETYKFFHTHEKHYGIQILYVFSDAVKV</sequence>
<keyword evidence="1" id="KW-0732">Signal</keyword>
<reference evidence="2" key="1">
    <citation type="journal article" date="2019" name="Sci. Rep.">
        <title>Draft genome of Tanacetum cinerariifolium, the natural source of mosquito coil.</title>
        <authorList>
            <person name="Yamashiro T."/>
            <person name="Shiraishi A."/>
            <person name="Satake H."/>
            <person name="Nakayama K."/>
        </authorList>
    </citation>
    <scope>NUCLEOTIDE SEQUENCE</scope>
</reference>
<accession>A0A699Q6P5</accession>
<protein>
    <submittedName>
        <fullName evidence="2">5'-adenylylsulfate reductase 3, chloroplastic-like isoform X1</fullName>
    </submittedName>
</protein>
<evidence type="ECO:0000313" key="2">
    <source>
        <dbReference type="EMBL" id="GFC60608.1"/>
    </source>
</evidence>
<feature type="non-terminal residue" evidence="2">
    <location>
        <position position="1"/>
    </location>
</feature>
<comment type="caution">
    <text evidence="2">The sequence shown here is derived from an EMBL/GenBank/DDBJ whole genome shotgun (WGS) entry which is preliminary data.</text>
</comment>
<organism evidence="2">
    <name type="scientific">Tanacetum cinerariifolium</name>
    <name type="common">Dalmatian daisy</name>
    <name type="synonym">Chrysanthemum cinerariifolium</name>
    <dbReference type="NCBI Taxonomy" id="118510"/>
    <lineage>
        <taxon>Eukaryota</taxon>
        <taxon>Viridiplantae</taxon>
        <taxon>Streptophyta</taxon>
        <taxon>Embryophyta</taxon>
        <taxon>Tracheophyta</taxon>
        <taxon>Spermatophyta</taxon>
        <taxon>Magnoliopsida</taxon>
        <taxon>eudicotyledons</taxon>
        <taxon>Gunneridae</taxon>
        <taxon>Pentapetalae</taxon>
        <taxon>asterids</taxon>
        <taxon>campanulids</taxon>
        <taxon>Asterales</taxon>
        <taxon>Asteraceae</taxon>
        <taxon>Asteroideae</taxon>
        <taxon>Anthemideae</taxon>
        <taxon>Anthemidinae</taxon>
        <taxon>Tanacetum</taxon>
    </lineage>
</organism>
<dbReference type="AlphaFoldDB" id="A0A699Q6P5"/>
<evidence type="ECO:0000256" key="1">
    <source>
        <dbReference type="SAM" id="SignalP"/>
    </source>
</evidence>
<gene>
    <name evidence="2" type="ORF">Tci_832578</name>
</gene>
<feature type="chain" id="PRO_5025656713" evidence="1">
    <location>
        <begin position="23"/>
        <end position="105"/>
    </location>
</feature>
<feature type="signal peptide" evidence="1">
    <location>
        <begin position="1"/>
        <end position="22"/>
    </location>
</feature>
<name>A0A699Q6P5_TANCI</name>
<dbReference type="EMBL" id="BKCJ010986131">
    <property type="protein sequence ID" value="GFC60608.1"/>
    <property type="molecule type" value="Genomic_DNA"/>
</dbReference>
<proteinExistence type="predicted"/>